<dbReference type="GO" id="GO:0005829">
    <property type="term" value="C:cytosol"/>
    <property type="evidence" value="ECO:0007669"/>
    <property type="project" value="UniProtKB-SubCell"/>
</dbReference>
<dbReference type="Gene3D" id="3.40.50.880">
    <property type="match status" value="1"/>
</dbReference>
<evidence type="ECO:0000313" key="7">
    <source>
        <dbReference type="EMBL" id="KVI11756.1"/>
    </source>
</evidence>
<comment type="caution">
    <text evidence="7">The sequence shown here is derived from an EMBL/GenBank/DDBJ whole genome shotgun (WGS) entry which is preliminary data.</text>
</comment>
<evidence type="ECO:0000259" key="6">
    <source>
        <dbReference type="Pfam" id="PF00117"/>
    </source>
</evidence>
<evidence type="ECO:0000313" key="8">
    <source>
        <dbReference type="Proteomes" id="UP000243975"/>
    </source>
</evidence>
<keyword evidence="8" id="KW-1185">Reference proteome</keyword>
<dbReference type="PANTHER" id="PTHR42695:SF9">
    <property type="entry name" value="GAMMA-GLUTAMYL PEPTIDASE 2-RELATED"/>
    <property type="match status" value="1"/>
</dbReference>
<dbReference type="PROSITE" id="PS51273">
    <property type="entry name" value="GATASE_TYPE_1"/>
    <property type="match status" value="1"/>
</dbReference>
<dbReference type="Gramene" id="KVI11756">
    <property type="protein sequence ID" value="KVI11756"/>
    <property type="gene ID" value="Ccrd_009839"/>
</dbReference>
<evidence type="ECO:0000256" key="5">
    <source>
        <dbReference type="ARBA" id="ARBA00022801"/>
    </source>
</evidence>
<dbReference type="STRING" id="59895.A0A103YM79"/>
<dbReference type="InterPro" id="IPR017926">
    <property type="entry name" value="GATASE"/>
</dbReference>
<comment type="pathway">
    <text evidence="2">Secondary metabolite biosynthesis.</text>
</comment>
<comment type="similarity">
    <text evidence="3">Belongs to the peptidase C26 family.</text>
</comment>
<dbReference type="SUPFAM" id="SSF52317">
    <property type="entry name" value="Class I glutamine amidotransferase-like"/>
    <property type="match status" value="1"/>
</dbReference>
<reference evidence="7 8" key="1">
    <citation type="journal article" date="2016" name="Sci. Rep.">
        <title>The genome sequence of the outbreeding globe artichoke constructed de novo incorporating a phase-aware low-pass sequencing strategy of F1 progeny.</title>
        <authorList>
            <person name="Scaglione D."/>
            <person name="Reyes-Chin-Wo S."/>
            <person name="Acquadro A."/>
            <person name="Froenicke L."/>
            <person name="Portis E."/>
            <person name="Beitel C."/>
            <person name="Tirone M."/>
            <person name="Mauro R."/>
            <person name="Lo Monaco A."/>
            <person name="Mauromicale G."/>
            <person name="Faccioli P."/>
            <person name="Cattivelli L."/>
            <person name="Rieseberg L."/>
            <person name="Michelmore R."/>
            <person name="Lanteri S."/>
        </authorList>
    </citation>
    <scope>NUCLEOTIDE SEQUENCE [LARGE SCALE GENOMIC DNA]</scope>
    <source>
        <strain evidence="7">2C</strain>
    </source>
</reference>
<name>A0A103YM79_CYNCS</name>
<evidence type="ECO:0000256" key="3">
    <source>
        <dbReference type="ARBA" id="ARBA00011083"/>
    </source>
</evidence>
<dbReference type="EMBL" id="LEKV01000045">
    <property type="protein sequence ID" value="KVI11756.1"/>
    <property type="molecule type" value="Genomic_DNA"/>
</dbReference>
<feature type="non-terminal residue" evidence="7">
    <location>
        <position position="1"/>
    </location>
</feature>
<evidence type="ECO:0000256" key="2">
    <source>
        <dbReference type="ARBA" id="ARBA00005179"/>
    </source>
</evidence>
<feature type="domain" description="Glutamine amidotransferase" evidence="6">
    <location>
        <begin position="126"/>
        <end position="272"/>
    </location>
</feature>
<dbReference type="Proteomes" id="UP000243975">
    <property type="component" value="Unassembled WGS sequence"/>
</dbReference>
<proteinExistence type="inferred from homology"/>
<dbReference type="GO" id="GO:0019760">
    <property type="term" value="P:glucosinolate metabolic process"/>
    <property type="evidence" value="ECO:0007669"/>
    <property type="project" value="UniProtKB-ARBA"/>
</dbReference>
<evidence type="ECO:0000256" key="1">
    <source>
        <dbReference type="ARBA" id="ARBA00004514"/>
    </source>
</evidence>
<sequence>FPSHLRFPTFFNRIPYRLIWHSLVLIYSFDSLSFIYKKHHIPLQTPTQSIILSLSLSLSRFFTKTHIEMGIESERKKRYALLLAARDSEYVMKVYGGYFNVFLAAFGEEEEEERWDLYRVVDGEFPDTNELQAYDGFVVSGSPYDAYGDDTWILELCFLLQTLDCMQKKVLGICFGHQVLCRALGGKVGKSHSGWDIGLRKVKIVKDFSPCSFLESLHEMPPSLSIIECHQDEVWEVPTGAEVIAFSDKTGVEMFTIGTHILGIQGHPEYTKDILNNLIDRLLTQDSIETGLAEDARLKLEIAEPDRKCWQQICKAFLKGYGMHTPELKYEDIIFS</sequence>
<evidence type="ECO:0000256" key="4">
    <source>
        <dbReference type="ARBA" id="ARBA00022490"/>
    </source>
</evidence>
<organism evidence="7 8">
    <name type="scientific">Cynara cardunculus var. scolymus</name>
    <name type="common">Globe artichoke</name>
    <name type="synonym">Cynara scolymus</name>
    <dbReference type="NCBI Taxonomy" id="59895"/>
    <lineage>
        <taxon>Eukaryota</taxon>
        <taxon>Viridiplantae</taxon>
        <taxon>Streptophyta</taxon>
        <taxon>Embryophyta</taxon>
        <taxon>Tracheophyta</taxon>
        <taxon>Spermatophyta</taxon>
        <taxon>Magnoliopsida</taxon>
        <taxon>eudicotyledons</taxon>
        <taxon>Gunneridae</taxon>
        <taxon>Pentapetalae</taxon>
        <taxon>asterids</taxon>
        <taxon>campanulids</taxon>
        <taxon>Asterales</taxon>
        <taxon>Asteraceae</taxon>
        <taxon>Carduoideae</taxon>
        <taxon>Cardueae</taxon>
        <taxon>Carduinae</taxon>
        <taxon>Cynara</taxon>
    </lineage>
</organism>
<dbReference type="PANTHER" id="PTHR42695">
    <property type="entry name" value="GLUTAMINE AMIDOTRANSFERASE YLR126C-RELATED"/>
    <property type="match status" value="1"/>
</dbReference>
<dbReference type="FunFam" id="3.40.50.880:FF:000040">
    <property type="entry name" value="Gamma-glutamyl peptidase 5"/>
    <property type="match status" value="1"/>
</dbReference>
<keyword evidence="4" id="KW-0963">Cytoplasm</keyword>
<dbReference type="CDD" id="cd01741">
    <property type="entry name" value="GATase1_1"/>
    <property type="match status" value="1"/>
</dbReference>
<dbReference type="OMA" id="HQIVRYG"/>
<dbReference type="Pfam" id="PF00117">
    <property type="entry name" value="GATase"/>
    <property type="match status" value="1"/>
</dbReference>
<protein>
    <recommendedName>
        <fullName evidence="6">Glutamine amidotransferase domain-containing protein</fullName>
    </recommendedName>
</protein>
<dbReference type="InterPro" id="IPR029062">
    <property type="entry name" value="Class_I_gatase-like"/>
</dbReference>
<dbReference type="AlphaFoldDB" id="A0A103YM79"/>
<dbReference type="InterPro" id="IPR044992">
    <property type="entry name" value="ChyE-like"/>
</dbReference>
<comment type="subcellular location">
    <subcellularLocation>
        <location evidence="1">Cytoplasm</location>
        <location evidence="1">Cytosol</location>
    </subcellularLocation>
</comment>
<dbReference type="GO" id="GO:0008233">
    <property type="term" value="F:peptidase activity"/>
    <property type="evidence" value="ECO:0007669"/>
    <property type="project" value="UniProtKB-ARBA"/>
</dbReference>
<accession>A0A103YM79</accession>
<gene>
    <name evidence="7" type="ORF">Ccrd_009839</name>
</gene>
<keyword evidence="5" id="KW-0378">Hydrolase</keyword>